<name>A0A6C0JSK3_9ZZZZ</name>
<evidence type="ECO:0000313" key="1">
    <source>
        <dbReference type="EMBL" id="QHU06868.1"/>
    </source>
</evidence>
<organism evidence="1">
    <name type="scientific">viral metagenome</name>
    <dbReference type="NCBI Taxonomy" id="1070528"/>
    <lineage>
        <taxon>unclassified sequences</taxon>
        <taxon>metagenomes</taxon>
        <taxon>organismal metagenomes</taxon>
    </lineage>
</organism>
<dbReference type="AlphaFoldDB" id="A0A6C0JSK3"/>
<reference evidence="1" key="1">
    <citation type="journal article" date="2020" name="Nature">
        <title>Giant virus diversity and host interactions through global metagenomics.</title>
        <authorList>
            <person name="Schulz F."/>
            <person name="Roux S."/>
            <person name="Paez-Espino D."/>
            <person name="Jungbluth S."/>
            <person name="Walsh D.A."/>
            <person name="Denef V.J."/>
            <person name="McMahon K.D."/>
            <person name="Konstantinidis K.T."/>
            <person name="Eloe-Fadrosh E.A."/>
            <person name="Kyrpides N.C."/>
            <person name="Woyke T."/>
        </authorList>
    </citation>
    <scope>NUCLEOTIDE SEQUENCE</scope>
    <source>
        <strain evidence="1">GVMAG-S-1038524-41</strain>
    </source>
</reference>
<protein>
    <submittedName>
        <fullName evidence="1">Uncharacterized protein</fullName>
    </submittedName>
</protein>
<sequence>MLIKTKEFVKKLNSRLYQYSFNRKMPLSLKGSFHYTHFISDIDFTAYVYFNEKFIEILIHKLERLKDFKFMYLNAGIDIDFKLPWVIYPEWGCDFDLLKVRKWLADFKVKKVIPRDSYIEIEKILTKRKLLMGDLIDVQEILDRYNTVKWFLPDIKKGVKTIKGTTYVLLDELKKEVGPVLNSIYIDGKDIVSVDIGLVDKRYRHPIWFRMYKYYTENWYKILKSYKKLISKDYESEYKQVISTLEYDNALVAQASLLNSLMKYNVVDQQHINYVAQDLQKRLEKEGIKAKNLKDVVSILQKKLDEKSKPYVNYFLDKLSAHGKIKTYQRLRLTEVAKIPTSTKKLKKRRKAGIECPFFESNIDQHISNISTRLLWDQEKLRKCLEKEKPNDKEFSQFVKETFNNSPVSRLFLHSSKSKNSIYVRGALTNADNKVLERLGERKNGYYQCDVKYIKRLQIYLVTGY</sequence>
<dbReference type="EMBL" id="MN740668">
    <property type="protein sequence ID" value="QHU06868.1"/>
    <property type="molecule type" value="Genomic_DNA"/>
</dbReference>
<accession>A0A6C0JSK3</accession>
<proteinExistence type="predicted"/>